<dbReference type="InterPro" id="IPR011663">
    <property type="entry name" value="UTRA"/>
</dbReference>
<dbReference type="GO" id="GO:0003700">
    <property type="term" value="F:DNA-binding transcription factor activity"/>
    <property type="evidence" value="ECO:0007669"/>
    <property type="project" value="InterPro"/>
</dbReference>
<dbReference type="InterPro" id="IPR028978">
    <property type="entry name" value="Chorismate_lyase_/UTRA_dom_sf"/>
</dbReference>
<keyword evidence="1" id="KW-0805">Transcription regulation</keyword>
<dbReference type="SUPFAM" id="SSF64288">
    <property type="entry name" value="Chorismate lyase-like"/>
    <property type="match status" value="1"/>
</dbReference>
<accession>A0AA37U2A7</accession>
<dbReference type="InterPro" id="IPR000524">
    <property type="entry name" value="Tscrpt_reg_HTH_GntR"/>
</dbReference>
<dbReference type="InterPro" id="IPR036390">
    <property type="entry name" value="WH_DNA-bd_sf"/>
</dbReference>
<organism evidence="5 6">
    <name type="scientific">Cypionkella aquatica</name>
    <dbReference type="NCBI Taxonomy" id="1756042"/>
    <lineage>
        <taxon>Bacteria</taxon>
        <taxon>Pseudomonadati</taxon>
        <taxon>Pseudomonadota</taxon>
        <taxon>Alphaproteobacteria</taxon>
        <taxon>Rhodobacterales</taxon>
        <taxon>Paracoccaceae</taxon>
        <taxon>Cypionkella</taxon>
    </lineage>
</organism>
<sequence>MNQLFIQDDFTKSGIGPLYLQLHRRIDDAITSGKLCPGDSLPAERDLALLTGLSRVTVRKAIQSLVASGALVQRRGSGTFVAQPVVRLEQALSQLTSFTDDMARRGRQAQSIWLCRALFLPAPEEMMALGLGTDDRVARLERVRCTDGQPLAIERAALSRALLPDPESVSTSLYAVLDQRGLRPVRAVQRISAANLGQRDAELLGVNQGAACLKIERISYLASGRVVEFTRSIYRSDAYDFAVELKLAPDGERNIA</sequence>
<reference evidence="5 6" key="1">
    <citation type="journal article" date="2014" name="Int. J. Syst. Evol. Microbiol.">
        <title>Complete genome sequence of Corynebacterium casei LMG S-19264T (=DSM 44701T), isolated from a smear-ripened cheese.</title>
        <authorList>
            <consortium name="US DOE Joint Genome Institute (JGI-PGF)"/>
            <person name="Walter F."/>
            <person name="Albersmeier A."/>
            <person name="Kalinowski J."/>
            <person name="Ruckert C."/>
        </authorList>
    </citation>
    <scope>NUCLEOTIDE SEQUENCE [LARGE SCALE GENOMIC DNA]</scope>
    <source>
        <strain evidence="5 6">NBRC 111766</strain>
    </source>
</reference>
<evidence type="ECO:0000256" key="3">
    <source>
        <dbReference type="ARBA" id="ARBA00023163"/>
    </source>
</evidence>
<gene>
    <name evidence="5" type="ORF">GCM10010873_11590</name>
</gene>
<dbReference type="Gene3D" id="1.10.10.10">
    <property type="entry name" value="Winged helix-like DNA-binding domain superfamily/Winged helix DNA-binding domain"/>
    <property type="match status" value="1"/>
</dbReference>
<dbReference type="AlphaFoldDB" id="A0AA37U2A7"/>
<dbReference type="GO" id="GO:0045892">
    <property type="term" value="P:negative regulation of DNA-templated transcription"/>
    <property type="evidence" value="ECO:0007669"/>
    <property type="project" value="TreeGrafter"/>
</dbReference>
<keyword evidence="2" id="KW-0238">DNA-binding</keyword>
<feature type="domain" description="HTH gntR-type" evidence="4">
    <location>
        <begin position="16"/>
        <end position="84"/>
    </location>
</feature>
<dbReference type="InterPro" id="IPR036388">
    <property type="entry name" value="WH-like_DNA-bd_sf"/>
</dbReference>
<dbReference type="InterPro" id="IPR050679">
    <property type="entry name" value="Bact_HTH_transcr_reg"/>
</dbReference>
<dbReference type="Pfam" id="PF00392">
    <property type="entry name" value="GntR"/>
    <property type="match status" value="1"/>
</dbReference>
<evidence type="ECO:0000256" key="1">
    <source>
        <dbReference type="ARBA" id="ARBA00023015"/>
    </source>
</evidence>
<protein>
    <submittedName>
        <fullName evidence="5">GntR family transcriptional regulator</fullName>
    </submittedName>
</protein>
<keyword evidence="3" id="KW-0804">Transcription</keyword>
<evidence type="ECO:0000313" key="5">
    <source>
        <dbReference type="EMBL" id="GLS86185.1"/>
    </source>
</evidence>
<dbReference type="Proteomes" id="UP001157355">
    <property type="component" value="Unassembled WGS sequence"/>
</dbReference>
<evidence type="ECO:0000256" key="2">
    <source>
        <dbReference type="ARBA" id="ARBA00023125"/>
    </source>
</evidence>
<dbReference type="PANTHER" id="PTHR44846">
    <property type="entry name" value="MANNOSYL-D-GLYCERATE TRANSPORT/METABOLISM SYSTEM REPRESSOR MNGR-RELATED"/>
    <property type="match status" value="1"/>
</dbReference>
<dbReference type="EMBL" id="BSPP01000004">
    <property type="protein sequence ID" value="GLS86185.1"/>
    <property type="molecule type" value="Genomic_DNA"/>
</dbReference>
<comment type="caution">
    <text evidence="5">The sequence shown here is derived from an EMBL/GenBank/DDBJ whole genome shotgun (WGS) entry which is preliminary data.</text>
</comment>
<proteinExistence type="predicted"/>
<dbReference type="SUPFAM" id="SSF46785">
    <property type="entry name" value="Winged helix' DNA-binding domain"/>
    <property type="match status" value="1"/>
</dbReference>
<dbReference type="SMART" id="SM00345">
    <property type="entry name" value="HTH_GNTR"/>
    <property type="match status" value="1"/>
</dbReference>
<dbReference type="GO" id="GO:0003677">
    <property type="term" value="F:DNA binding"/>
    <property type="evidence" value="ECO:0007669"/>
    <property type="project" value="UniProtKB-KW"/>
</dbReference>
<dbReference type="Gene3D" id="3.40.1410.10">
    <property type="entry name" value="Chorismate lyase-like"/>
    <property type="match status" value="1"/>
</dbReference>
<dbReference type="PROSITE" id="PS50949">
    <property type="entry name" value="HTH_GNTR"/>
    <property type="match status" value="1"/>
</dbReference>
<name>A0AA37U2A7_9RHOB</name>
<dbReference type="PANTHER" id="PTHR44846:SF1">
    <property type="entry name" value="MANNOSYL-D-GLYCERATE TRANSPORT_METABOLISM SYSTEM REPRESSOR MNGR-RELATED"/>
    <property type="match status" value="1"/>
</dbReference>
<dbReference type="RefSeq" id="WP_284324387.1">
    <property type="nucleotide sequence ID" value="NZ_BSPP01000004.1"/>
</dbReference>
<evidence type="ECO:0000259" key="4">
    <source>
        <dbReference type="PROSITE" id="PS50949"/>
    </source>
</evidence>
<keyword evidence="6" id="KW-1185">Reference proteome</keyword>
<dbReference type="Pfam" id="PF07702">
    <property type="entry name" value="UTRA"/>
    <property type="match status" value="1"/>
</dbReference>
<dbReference type="SMART" id="SM00866">
    <property type="entry name" value="UTRA"/>
    <property type="match status" value="1"/>
</dbReference>
<evidence type="ECO:0000313" key="6">
    <source>
        <dbReference type="Proteomes" id="UP001157355"/>
    </source>
</evidence>
<dbReference type="CDD" id="cd07377">
    <property type="entry name" value="WHTH_GntR"/>
    <property type="match status" value="1"/>
</dbReference>
<dbReference type="PRINTS" id="PR00035">
    <property type="entry name" value="HTHGNTR"/>
</dbReference>